<gene>
    <name evidence="2" type="primary">LOC107811177</name>
</gene>
<dbReference type="Gene3D" id="3.60.10.10">
    <property type="entry name" value="Endonuclease/exonuclease/phosphatase"/>
    <property type="match status" value="1"/>
</dbReference>
<sequence length="233" mass="28543">MEYCGLVDLGYVGPRFTWCNNRRPSKRIWKRLDRILVNDKWMQNFHNNYFRHLVRTGSDHLPLLTKCHSEKQEVIKYFRFLNLWVQQPDFLEVFQNNWSTQVTGNAMWRLKCKLQVLSKRLGQWSSERLGDIYDQFNNWEAKVQQLEELDLHMNTEDNREELNKAHTEYVKWLGVQESILRQKSQIKWFQEGDYNTRYFHSVLRDKRRRLYLHRIKNHRNRWVKGDDKIAKAP</sequence>
<evidence type="ECO:0000313" key="1">
    <source>
        <dbReference type="Proteomes" id="UP000790787"/>
    </source>
</evidence>
<dbReference type="InterPro" id="IPR036691">
    <property type="entry name" value="Endo/exonu/phosph_ase_sf"/>
</dbReference>
<reference evidence="1" key="1">
    <citation type="journal article" date="2014" name="Nat. Commun.">
        <title>The tobacco genome sequence and its comparison with those of tomato and potato.</title>
        <authorList>
            <person name="Sierro N."/>
            <person name="Battey J.N."/>
            <person name="Ouadi S."/>
            <person name="Bakaher N."/>
            <person name="Bovet L."/>
            <person name="Willig A."/>
            <person name="Goepfert S."/>
            <person name="Peitsch M.C."/>
            <person name="Ivanov N.V."/>
        </authorList>
    </citation>
    <scope>NUCLEOTIDE SEQUENCE [LARGE SCALE GENOMIC DNA]</scope>
</reference>
<dbReference type="OMA" id="ECHEIKV"/>
<dbReference type="GeneID" id="107811177"/>
<dbReference type="AlphaFoldDB" id="A0A1S4BRX5"/>
<reference evidence="2" key="2">
    <citation type="submission" date="2025-08" db="UniProtKB">
        <authorList>
            <consortium name="RefSeq"/>
        </authorList>
    </citation>
    <scope>IDENTIFICATION</scope>
    <source>
        <tissue evidence="2">Leaf</tissue>
    </source>
</reference>
<name>A0A1S4BRX5_TOBAC</name>
<evidence type="ECO:0000313" key="2">
    <source>
        <dbReference type="RefSeq" id="XP_016491548.1"/>
    </source>
</evidence>
<dbReference type="RefSeq" id="XP_016491548.1">
    <property type="nucleotide sequence ID" value="XM_016636062.1"/>
</dbReference>
<protein>
    <submittedName>
        <fullName evidence="2">Uncharacterized protein LOC107811177</fullName>
    </submittedName>
</protein>
<dbReference type="KEGG" id="nta:107811177"/>
<keyword evidence="1" id="KW-1185">Reference proteome</keyword>
<organism evidence="1 2">
    <name type="scientific">Nicotiana tabacum</name>
    <name type="common">Common tobacco</name>
    <dbReference type="NCBI Taxonomy" id="4097"/>
    <lineage>
        <taxon>Eukaryota</taxon>
        <taxon>Viridiplantae</taxon>
        <taxon>Streptophyta</taxon>
        <taxon>Embryophyta</taxon>
        <taxon>Tracheophyta</taxon>
        <taxon>Spermatophyta</taxon>
        <taxon>Magnoliopsida</taxon>
        <taxon>eudicotyledons</taxon>
        <taxon>Gunneridae</taxon>
        <taxon>Pentapetalae</taxon>
        <taxon>asterids</taxon>
        <taxon>lamiids</taxon>
        <taxon>Solanales</taxon>
        <taxon>Solanaceae</taxon>
        <taxon>Nicotianoideae</taxon>
        <taxon>Nicotianeae</taxon>
        <taxon>Nicotiana</taxon>
    </lineage>
</organism>
<dbReference type="PANTHER" id="PTHR33710:SF35">
    <property type="entry name" value="RNA-DIRECTED DNA POLYMERASE (REVERSE TRANSCRIPTASE)_ RIBONUCLEASE H"/>
    <property type="match status" value="1"/>
</dbReference>
<dbReference type="SUPFAM" id="SSF56219">
    <property type="entry name" value="DNase I-like"/>
    <property type="match status" value="1"/>
</dbReference>
<dbReference type="PaxDb" id="4097-A0A1S4BRX5"/>
<dbReference type="PANTHER" id="PTHR33710">
    <property type="entry name" value="BNAC02G09200D PROTEIN"/>
    <property type="match status" value="1"/>
</dbReference>
<accession>A0A1S4BRX5</accession>
<dbReference type="OrthoDB" id="1748181at2759"/>
<dbReference type="Proteomes" id="UP000790787">
    <property type="component" value="Chromosome 1"/>
</dbReference>
<proteinExistence type="predicted"/>